<dbReference type="RefSeq" id="WP_078318138.1">
    <property type="nucleotide sequence ID" value="NZ_MUYV01000010.1"/>
</dbReference>
<dbReference type="SUPFAM" id="SSF53335">
    <property type="entry name" value="S-adenosyl-L-methionine-dependent methyltransferases"/>
    <property type="match status" value="1"/>
</dbReference>
<dbReference type="PROSITE" id="PS51585">
    <property type="entry name" value="SAM_MT_TPMT"/>
    <property type="match status" value="1"/>
</dbReference>
<proteinExistence type="predicted"/>
<dbReference type="Pfam" id="PF05724">
    <property type="entry name" value="TPMT"/>
    <property type="match status" value="1"/>
</dbReference>
<gene>
    <name evidence="5" type="ORF">B0681_07615</name>
</gene>
<evidence type="ECO:0000256" key="1">
    <source>
        <dbReference type="ARBA" id="ARBA00022553"/>
    </source>
</evidence>
<keyword evidence="6" id="KW-1185">Reference proteome</keyword>
<evidence type="ECO:0000313" key="5">
    <source>
        <dbReference type="EMBL" id="OOS24367.1"/>
    </source>
</evidence>
<evidence type="ECO:0000313" key="6">
    <source>
        <dbReference type="Proteomes" id="UP000190683"/>
    </source>
</evidence>
<accession>A0A1T0CPT8</accession>
<dbReference type="AlphaFoldDB" id="A0A1T0CPT8"/>
<dbReference type="PANTHER" id="PTHR32183">
    <property type="match status" value="1"/>
</dbReference>
<name>A0A1T0CPT8_9GAMM</name>
<evidence type="ECO:0000256" key="3">
    <source>
        <dbReference type="ARBA" id="ARBA00022679"/>
    </source>
</evidence>
<organism evidence="5 6">
    <name type="scientific">Moraxella porci DSM 25326</name>
    <dbReference type="NCBI Taxonomy" id="573983"/>
    <lineage>
        <taxon>Bacteria</taxon>
        <taxon>Pseudomonadati</taxon>
        <taxon>Pseudomonadota</taxon>
        <taxon>Gammaproteobacteria</taxon>
        <taxon>Moraxellales</taxon>
        <taxon>Moraxellaceae</taxon>
        <taxon>Moraxella</taxon>
    </lineage>
</organism>
<reference evidence="5 6" key="1">
    <citation type="submission" date="2017-02" db="EMBL/GenBank/DDBJ databases">
        <title>Draft genome sequence of Moraxella porci CCUG 54912T type strain.</title>
        <authorList>
            <person name="Salva-Serra F."/>
            <person name="Engstrom-Jakobsson H."/>
            <person name="Thorell K."/>
            <person name="Jaen-Luchoro D."/>
            <person name="Gonzales-Siles L."/>
            <person name="Karlsson R."/>
            <person name="Yazdan S."/>
            <person name="Boulund F."/>
            <person name="Johnning A."/>
            <person name="Engstrand L."/>
            <person name="Kristiansson E."/>
            <person name="Moore E."/>
        </authorList>
    </citation>
    <scope>NUCLEOTIDE SEQUENCE [LARGE SCALE GENOMIC DNA]</scope>
    <source>
        <strain evidence="5 6">CCUG 54912</strain>
    </source>
</reference>
<comment type="caution">
    <text evidence="5">The sequence shown here is derived from an EMBL/GenBank/DDBJ whole genome shotgun (WGS) entry which is preliminary data.</text>
</comment>
<keyword evidence="2 5" id="KW-0489">Methyltransferase</keyword>
<dbReference type="GO" id="GO:0032259">
    <property type="term" value="P:methylation"/>
    <property type="evidence" value="ECO:0007669"/>
    <property type="project" value="UniProtKB-KW"/>
</dbReference>
<evidence type="ECO:0000256" key="4">
    <source>
        <dbReference type="ARBA" id="ARBA00022691"/>
    </source>
</evidence>
<dbReference type="GO" id="GO:0008757">
    <property type="term" value="F:S-adenosylmethionine-dependent methyltransferase activity"/>
    <property type="evidence" value="ECO:0007669"/>
    <property type="project" value="InterPro"/>
</dbReference>
<dbReference type="CDD" id="cd02440">
    <property type="entry name" value="AdoMet_MTases"/>
    <property type="match status" value="1"/>
</dbReference>
<dbReference type="STRING" id="573983.B0681_07615"/>
<keyword evidence="4" id="KW-0949">S-adenosyl-L-methionine</keyword>
<dbReference type="Proteomes" id="UP000190683">
    <property type="component" value="Unassembled WGS sequence"/>
</dbReference>
<sequence length="199" mass="23050">MDDTAAQVNHASFWQNRYDQGQTNWDAGSITTPLKTYIDQLDNRHQRILIAGAGNAHEGAYLHQQGFDRVFLLDFATAPLERFAKAYPDFPRDHLLCQDFFDLDGLTFDLILEQTFFCAIHPNRRQDYVKQMHHLLATEGKLVGVLFDWQFETSPPFSGSIDEYLTLFSEYFYINTMAPCYNSIPARQGKELFIHLTKK</sequence>
<evidence type="ECO:0000256" key="2">
    <source>
        <dbReference type="ARBA" id="ARBA00022603"/>
    </source>
</evidence>
<dbReference type="InterPro" id="IPR008854">
    <property type="entry name" value="TPMT"/>
</dbReference>
<dbReference type="EMBL" id="MUYV01000010">
    <property type="protein sequence ID" value="OOS24367.1"/>
    <property type="molecule type" value="Genomic_DNA"/>
</dbReference>
<protein>
    <submittedName>
        <fullName evidence="5">SAM-dependent methyltransferase</fullName>
    </submittedName>
</protein>
<keyword evidence="3 5" id="KW-0808">Transferase</keyword>
<keyword evidence="1" id="KW-0597">Phosphoprotein</keyword>
<dbReference type="Gene3D" id="3.40.50.150">
    <property type="entry name" value="Vaccinia Virus protein VP39"/>
    <property type="match status" value="1"/>
</dbReference>
<dbReference type="InterPro" id="IPR029063">
    <property type="entry name" value="SAM-dependent_MTases_sf"/>
</dbReference>
<dbReference type="PANTHER" id="PTHR32183:SF6">
    <property type="entry name" value="CYSTEINE SULFINATE DESULFINASE_CYSTEINE DESULFURASE AND RELATED ENZYMES"/>
    <property type="match status" value="1"/>
</dbReference>